<keyword evidence="5" id="KW-0175">Coiled coil</keyword>
<feature type="compositionally biased region" description="Basic and acidic residues" evidence="6">
    <location>
        <begin position="81"/>
        <end position="107"/>
    </location>
</feature>
<evidence type="ECO:0000313" key="8">
    <source>
        <dbReference type="EMBL" id="CAG9865322.1"/>
    </source>
</evidence>
<dbReference type="OrthoDB" id="6367910at2759"/>
<evidence type="ECO:0000256" key="6">
    <source>
        <dbReference type="SAM" id="MobiDB-lite"/>
    </source>
</evidence>
<gene>
    <name evidence="8" type="ORF">PHYEVI_LOCUS11558</name>
</gene>
<proteinExistence type="predicted"/>
<protein>
    <recommendedName>
        <fullName evidence="7">RanBP2-type domain-containing protein</fullName>
    </recommendedName>
</protein>
<evidence type="ECO:0000256" key="2">
    <source>
        <dbReference type="ARBA" id="ARBA00022771"/>
    </source>
</evidence>
<feature type="coiled-coil region" evidence="5">
    <location>
        <begin position="272"/>
        <end position="320"/>
    </location>
</feature>
<dbReference type="Proteomes" id="UP001153712">
    <property type="component" value="Chromosome 9"/>
</dbReference>
<feature type="domain" description="RanBP2-type" evidence="7">
    <location>
        <begin position="371"/>
        <end position="401"/>
    </location>
</feature>
<keyword evidence="1" id="KW-0479">Metal-binding</keyword>
<dbReference type="PROSITE" id="PS01358">
    <property type="entry name" value="ZF_RANBP2_1"/>
    <property type="match status" value="1"/>
</dbReference>
<organism evidence="8 9">
    <name type="scientific">Phyllotreta striolata</name>
    <name type="common">Striped flea beetle</name>
    <name type="synonym">Crioceris striolata</name>
    <dbReference type="NCBI Taxonomy" id="444603"/>
    <lineage>
        <taxon>Eukaryota</taxon>
        <taxon>Metazoa</taxon>
        <taxon>Ecdysozoa</taxon>
        <taxon>Arthropoda</taxon>
        <taxon>Hexapoda</taxon>
        <taxon>Insecta</taxon>
        <taxon>Pterygota</taxon>
        <taxon>Neoptera</taxon>
        <taxon>Endopterygota</taxon>
        <taxon>Coleoptera</taxon>
        <taxon>Polyphaga</taxon>
        <taxon>Cucujiformia</taxon>
        <taxon>Chrysomeloidea</taxon>
        <taxon>Chrysomelidae</taxon>
        <taxon>Galerucinae</taxon>
        <taxon>Alticini</taxon>
        <taxon>Phyllotreta</taxon>
    </lineage>
</organism>
<keyword evidence="9" id="KW-1185">Reference proteome</keyword>
<reference evidence="8" key="1">
    <citation type="submission" date="2022-01" db="EMBL/GenBank/DDBJ databases">
        <authorList>
            <person name="King R."/>
        </authorList>
    </citation>
    <scope>NUCLEOTIDE SEQUENCE</scope>
</reference>
<dbReference type="PANTHER" id="PTHR46253">
    <property type="entry name" value="TGF-BETA-ACTIVATED KINASE 1 AND MAP3K7-BINDING PROTEIN TAB"/>
    <property type="match status" value="1"/>
</dbReference>
<evidence type="ECO:0000313" key="9">
    <source>
        <dbReference type="Proteomes" id="UP001153712"/>
    </source>
</evidence>
<evidence type="ECO:0000256" key="3">
    <source>
        <dbReference type="ARBA" id="ARBA00022833"/>
    </source>
</evidence>
<dbReference type="InterPro" id="IPR036443">
    <property type="entry name" value="Znf_RanBP2_sf"/>
</dbReference>
<accession>A0A9N9XT91</accession>
<dbReference type="EMBL" id="OU900102">
    <property type="protein sequence ID" value="CAG9865322.1"/>
    <property type="molecule type" value="Genomic_DNA"/>
</dbReference>
<evidence type="ECO:0000256" key="1">
    <source>
        <dbReference type="ARBA" id="ARBA00022723"/>
    </source>
</evidence>
<dbReference type="SMART" id="SM00547">
    <property type="entry name" value="ZnF_RBZ"/>
    <property type="match status" value="1"/>
</dbReference>
<feature type="region of interest" description="Disordered" evidence="6">
    <location>
        <begin position="207"/>
        <end position="258"/>
    </location>
</feature>
<dbReference type="PANTHER" id="PTHR46253:SF1">
    <property type="entry name" value="TAB2"/>
    <property type="match status" value="1"/>
</dbReference>
<keyword evidence="2 4" id="KW-0863">Zinc-finger</keyword>
<name>A0A9N9XT91_PHYSR</name>
<dbReference type="GO" id="GO:0008270">
    <property type="term" value="F:zinc ion binding"/>
    <property type="evidence" value="ECO:0007669"/>
    <property type="project" value="UniProtKB-KW"/>
</dbReference>
<dbReference type="Gene3D" id="1.10.8.10">
    <property type="entry name" value="DNA helicase RuvA subunit, C-terminal domain"/>
    <property type="match status" value="1"/>
</dbReference>
<evidence type="ECO:0000256" key="4">
    <source>
        <dbReference type="PROSITE-ProRule" id="PRU00322"/>
    </source>
</evidence>
<dbReference type="Gene3D" id="2.30.30.380">
    <property type="entry name" value="Zn-finger domain of Sec23/24"/>
    <property type="match status" value="1"/>
</dbReference>
<feature type="region of interest" description="Disordered" evidence="6">
    <location>
        <begin position="60"/>
        <end position="150"/>
    </location>
</feature>
<dbReference type="AlphaFoldDB" id="A0A9N9XT91"/>
<dbReference type="InterPro" id="IPR001876">
    <property type="entry name" value="Znf_RanBP2"/>
</dbReference>
<evidence type="ECO:0000256" key="5">
    <source>
        <dbReference type="SAM" id="Coils"/>
    </source>
</evidence>
<dbReference type="SUPFAM" id="SSF90209">
    <property type="entry name" value="Ran binding protein zinc finger-like"/>
    <property type="match status" value="1"/>
</dbReference>
<dbReference type="PROSITE" id="PS50199">
    <property type="entry name" value="ZF_RANBP2_2"/>
    <property type="match status" value="1"/>
</dbReference>
<evidence type="ECO:0000259" key="7">
    <source>
        <dbReference type="PROSITE" id="PS50199"/>
    </source>
</evidence>
<keyword evidence="3" id="KW-0862">Zinc</keyword>
<sequence length="429" mass="48525">MFAGNKRQSSNVRVMQLFHELKQQFPTIPDHVVTSCITTYIQSNHQETTIADILAKALADGAPAPTGRPAKQPEPPRSVAKRPDRLDIRPQPIADDRLASDKRKDVRAWLNDELSEKPPRSPSTAKRLPLKPAPVAKPDASKRETCSTPTQTTDTLMAADRPLSGLHVNVNCSVDVVRNRMAPTIEFTQPWTRRSPEPRGITSVNLTVRSPTAGGAPRVPAQSRLQITLEPARRGARPRPSSYHQEEPPRELGPARAGSLNDLDVRCAPPVILKQKARIERLRAELNAETARLAAIKREIEELERSRREYENVVDTEKKLIKDIKHLRYQCKILEIDSDAFYNNIYTGQTINEFPTPPARLRRQSRVHQTDDGPKWNCHVCTFLNHPILDKCEQCDFPRILHVSASPGDNIHIHVRPRMPRRITHSWVL</sequence>